<name>A0A8S1LDG9_PARPR</name>
<keyword evidence="3" id="KW-1185">Reference proteome</keyword>
<dbReference type="AlphaFoldDB" id="A0A8S1LDG9"/>
<feature type="compositionally biased region" description="Polar residues" evidence="1">
    <location>
        <begin position="54"/>
        <end position="64"/>
    </location>
</feature>
<reference evidence="2" key="1">
    <citation type="submission" date="2021-01" db="EMBL/GenBank/DDBJ databases">
        <authorList>
            <consortium name="Genoscope - CEA"/>
            <person name="William W."/>
        </authorList>
    </citation>
    <scope>NUCLEOTIDE SEQUENCE</scope>
</reference>
<organism evidence="2 3">
    <name type="scientific">Paramecium primaurelia</name>
    <dbReference type="NCBI Taxonomy" id="5886"/>
    <lineage>
        <taxon>Eukaryota</taxon>
        <taxon>Sar</taxon>
        <taxon>Alveolata</taxon>
        <taxon>Ciliophora</taxon>
        <taxon>Intramacronucleata</taxon>
        <taxon>Oligohymenophorea</taxon>
        <taxon>Peniculida</taxon>
        <taxon>Parameciidae</taxon>
        <taxon>Paramecium</taxon>
    </lineage>
</organism>
<gene>
    <name evidence="2" type="ORF">PPRIM_AZ9-3.1.T0360198</name>
</gene>
<proteinExistence type="predicted"/>
<evidence type="ECO:0000313" key="3">
    <source>
        <dbReference type="Proteomes" id="UP000688137"/>
    </source>
</evidence>
<sequence length="512" mass="60952">MLQSHNNGTTSQEYKIVVEKYQRYLDERSKLKHRSNDKLSAAVRKIYLNPLLPSLQSDHQQSTNRMRKRQSSVLKEQYSHFKQESIEQINTNIQQSIVNHQSNSVPKKQQHQSQANLEIPQQQSFFIGLYKNQRIENQSKNITIKDLVQFQKNSQEQQSNLTHLPQLQQPYNEINLSRYFVRKPKPKKISFDEISFTNKWERERGNNVVRIDKMQADEFSENVVDYLLAQDIMKLFFQNSSVIQFKAIMLELFKGVYYESTLDFEQIIAFFTTQQITYLEIFYIKYAISQVLIKAKYNFIFIERALNQFEEYRYLLQKPIPFITKLFDNTFYSNVVKGIMMKLLKSPAYNKFLTNQKFESESFIYAVKNGLFPYLVGEYVGLPLHARIKDVKAELFRQQILQPYINNVLVIQVKNLLNEYYLDELYIKEVERRLQFPKEGQDLSEEIHFPLYYIKSYIQCKNTLIPSYDIKALIKIIKINPSSVDSDSTLFIDNIKYLEQFEQMTEELQLFK</sequence>
<evidence type="ECO:0000313" key="2">
    <source>
        <dbReference type="EMBL" id="CAD8064581.1"/>
    </source>
</evidence>
<dbReference type="OMA" id="TNKWERE"/>
<comment type="caution">
    <text evidence="2">The sequence shown here is derived from an EMBL/GenBank/DDBJ whole genome shotgun (WGS) entry which is preliminary data.</text>
</comment>
<dbReference type="Proteomes" id="UP000688137">
    <property type="component" value="Unassembled WGS sequence"/>
</dbReference>
<dbReference type="EMBL" id="CAJJDM010000035">
    <property type="protein sequence ID" value="CAD8064581.1"/>
    <property type="molecule type" value="Genomic_DNA"/>
</dbReference>
<evidence type="ECO:0000256" key="1">
    <source>
        <dbReference type="SAM" id="MobiDB-lite"/>
    </source>
</evidence>
<feature type="region of interest" description="Disordered" evidence="1">
    <location>
        <begin position="54"/>
        <end position="74"/>
    </location>
</feature>
<protein>
    <submittedName>
        <fullName evidence="2">Uncharacterized protein</fullName>
    </submittedName>
</protein>
<accession>A0A8S1LDG9</accession>